<dbReference type="EMBL" id="BARW01018568">
    <property type="protein sequence ID" value="GAJ00391.1"/>
    <property type="molecule type" value="Genomic_DNA"/>
</dbReference>
<proteinExistence type="predicted"/>
<gene>
    <name evidence="1" type="ORF">S12H4_31766</name>
</gene>
<dbReference type="AlphaFoldDB" id="X1UKF8"/>
<evidence type="ECO:0000313" key="1">
    <source>
        <dbReference type="EMBL" id="GAJ00391.1"/>
    </source>
</evidence>
<protein>
    <submittedName>
        <fullName evidence="1">Uncharacterized protein</fullName>
    </submittedName>
</protein>
<sequence length="31" mass="3687">EMNVERTIAYYIYFTIASAKFHKFLCIVCIV</sequence>
<name>X1UKF8_9ZZZZ</name>
<reference evidence="1" key="1">
    <citation type="journal article" date="2014" name="Front. Microbiol.">
        <title>High frequency of phylogenetically diverse reductive dehalogenase-homologous genes in deep subseafloor sedimentary metagenomes.</title>
        <authorList>
            <person name="Kawai M."/>
            <person name="Futagami T."/>
            <person name="Toyoda A."/>
            <person name="Takaki Y."/>
            <person name="Nishi S."/>
            <person name="Hori S."/>
            <person name="Arai W."/>
            <person name="Tsubouchi T."/>
            <person name="Morono Y."/>
            <person name="Uchiyama I."/>
            <person name="Ito T."/>
            <person name="Fujiyama A."/>
            <person name="Inagaki F."/>
            <person name="Takami H."/>
        </authorList>
    </citation>
    <scope>NUCLEOTIDE SEQUENCE</scope>
    <source>
        <strain evidence="1">Expedition CK06-06</strain>
    </source>
</reference>
<accession>X1UKF8</accession>
<organism evidence="1">
    <name type="scientific">marine sediment metagenome</name>
    <dbReference type="NCBI Taxonomy" id="412755"/>
    <lineage>
        <taxon>unclassified sequences</taxon>
        <taxon>metagenomes</taxon>
        <taxon>ecological metagenomes</taxon>
    </lineage>
</organism>
<feature type="non-terminal residue" evidence="1">
    <location>
        <position position="1"/>
    </location>
</feature>
<comment type="caution">
    <text evidence="1">The sequence shown here is derived from an EMBL/GenBank/DDBJ whole genome shotgun (WGS) entry which is preliminary data.</text>
</comment>